<keyword evidence="1" id="KW-0238">DNA-binding</keyword>
<evidence type="ECO:0000313" key="3">
    <source>
        <dbReference type="EMBL" id="RDY28435.1"/>
    </source>
</evidence>
<evidence type="ECO:0000256" key="1">
    <source>
        <dbReference type="ARBA" id="ARBA00023125"/>
    </source>
</evidence>
<dbReference type="GO" id="GO:0003677">
    <property type="term" value="F:DNA binding"/>
    <property type="evidence" value="ECO:0007669"/>
    <property type="project" value="UniProtKB-KW"/>
</dbReference>
<comment type="caution">
    <text evidence="3">The sequence shown here is derived from an EMBL/GenBank/DDBJ whole genome shotgun (WGS) entry which is preliminary data.</text>
</comment>
<dbReference type="SMART" id="SM00530">
    <property type="entry name" value="HTH_XRE"/>
    <property type="match status" value="1"/>
</dbReference>
<sequence>MDTIGYRISKARRYMNINQKELAIRANITEASLSRYENDIREPKAQALTQLSEALEVSTDYLLGLTDDMEVKNNSLVDKSDVEFEAIIKATEDQLIERRVMFDGEPASQEAIDGMLKAMRMGMLLALDEQKKKRDRNK</sequence>
<evidence type="ECO:0000313" key="4">
    <source>
        <dbReference type="Proteomes" id="UP000215694"/>
    </source>
</evidence>
<accession>A0A371J6R0</accession>
<name>A0A371J6R0_9FIRM</name>
<dbReference type="PANTHER" id="PTHR46558:SF11">
    <property type="entry name" value="HTH-TYPE TRANSCRIPTIONAL REGULATOR XRE"/>
    <property type="match status" value="1"/>
</dbReference>
<proteinExistence type="predicted"/>
<protein>
    <submittedName>
        <fullName evidence="3">Helix-turn-helix domain-containing protein</fullName>
    </submittedName>
</protein>
<feature type="domain" description="HTH cro/C1-type" evidence="2">
    <location>
        <begin position="8"/>
        <end position="62"/>
    </location>
</feature>
<evidence type="ECO:0000259" key="2">
    <source>
        <dbReference type="PROSITE" id="PS50943"/>
    </source>
</evidence>
<dbReference type="SUPFAM" id="SSF47413">
    <property type="entry name" value="lambda repressor-like DNA-binding domains"/>
    <property type="match status" value="1"/>
</dbReference>
<dbReference type="CDD" id="cd00093">
    <property type="entry name" value="HTH_XRE"/>
    <property type="match status" value="1"/>
</dbReference>
<organism evidence="3 4">
    <name type="scientific">Romboutsia weinsteinii</name>
    <dbReference type="NCBI Taxonomy" id="2020949"/>
    <lineage>
        <taxon>Bacteria</taxon>
        <taxon>Bacillati</taxon>
        <taxon>Bacillota</taxon>
        <taxon>Clostridia</taxon>
        <taxon>Peptostreptococcales</taxon>
        <taxon>Peptostreptococcaceae</taxon>
        <taxon>Romboutsia</taxon>
    </lineage>
</organism>
<dbReference type="InterPro" id="IPR010982">
    <property type="entry name" value="Lambda_DNA-bd_dom_sf"/>
</dbReference>
<gene>
    <name evidence="3" type="ORF">CHL78_005925</name>
</gene>
<reference evidence="3 4" key="1">
    <citation type="journal article" date="2017" name="Genome Announc.">
        <title>Draft Genome Sequence of Romboutsia weinsteinii sp. nov. Strain CCRI-19649(T) Isolated from Surface Water.</title>
        <authorList>
            <person name="Maheux A.F."/>
            <person name="Boudreau D.K."/>
            <person name="Berube E."/>
            <person name="Boissinot M."/>
            <person name="Cantin P."/>
            <person name="Raymond F."/>
            <person name="Corbeil J."/>
            <person name="Omar R.F."/>
            <person name="Bergeron M.G."/>
        </authorList>
    </citation>
    <scope>NUCLEOTIDE SEQUENCE [LARGE SCALE GENOMIC DNA]</scope>
    <source>
        <strain evidence="3 4">CCRI-19649</strain>
    </source>
</reference>
<dbReference type="OrthoDB" id="9811208at2"/>
<dbReference type="EMBL" id="NOJY02000007">
    <property type="protein sequence ID" value="RDY28435.1"/>
    <property type="molecule type" value="Genomic_DNA"/>
</dbReference>
<dbReference type="Gene3D" id="1.10.260.40">
    <property type="entry name" value="lambda repressor-like DNA-binding domains"/>
    <property type="match status" value="1"/>
</dbReference>
<dbReference type="Pfam" id="PF01381">
    <property type="entry name" value="HTH_3"/>
    <property type="match status" value="1"/>
</dbReference>
<dbReference type="AlphaFoldDB" id="A0A371J6R0"/>
<dbReference type="PROSITE" id="PS50943">
    <property type="entry name" value="HTH_CROC1"/>
    <property type="match status" value="1"/>
</dbReference>
<dbReference type="InterPro" id="IPR001387">
    <property type="entry name" value="Cro/C1-type_HTH"/>
</dbReference>
<dbReference type="RefSeq" id="WP_094369495.1">
    <property type="nucleotide sequence ID" value="NZ_NOJY02000007.1"/>
</dbReference>
<keyword evidence="4" id="KW-1185">Reference proteome</keyword>
<dbReference type="PANTHER" id="PTHR46558">
    <property type="entry name" value="TRACRIPTIONAL REGULATORY PROTEIN-RELATED-RELATED"/>
    <property type="match status" value="1"/>
</dbReference>
<dbReference type="Proteomes" id="UP000215694">
    <property type="component" value="Unassembled WGS sequence"/>
</dbReference>